<reference evidence="1" key="1">
    <citation type="submission" date="2025-08" db="UniProtKB">
        <authorList>
            <consortium name="RefSeq"/>
        </authorList>
    </citation>
    <scope>IDENTIFICATION</scope>
    <source>
        <tissue evidence="1">Whole insect</tissue>
    </source>
</reference>
<name>A0A6P7FNF7_DIAVI</name>
<accession>A0A6P7FNF7</accession>
<dbReference type="RefSeq" id="XP_028134525.1">
    <property type="nucleotide sequence ID" value="XM_028278724.1"/>
</dbReference>
<sequence>MGNALLDFAINHKKTITQKYLEVGHTHMECDSVHANIEKKVKNKPIFLPSFYLTATETARSKPMPYLAKWMNYDEFIDYSDSSKYRFKSLRAGTNKVVDLRAIKYTPGGEVLYKTNFDQEWQILPQRMIQVAAPITWNKLNKEPRKISASKFKHLQELKPVIPKDCHAYYDNIPHFT</sequence>
<evidence type="ECO:0000313" key="1">
    <source>
        <dbReference type="RefSeq" id="XP_028134525.1"/>
    </source>
</evidence>
<organism evidence="1">
    <name type="scientific">Diabrotica virgifera virgifera</name>
    <name type="common">western corn rootworm</name>
    <dbReference type="NCBI Taxonomy" id="50390"/>
    <lineage>
        <taxon>Eukaryota</taxon>
        <taxon>Metazoa</taxon>
        <taxon>Ecdysozoa</taxon>
        <taxon>Arthropoda</taxon>
        <taxon>Hexapoda</taxon>
        <taxon>Insecta</taxon>
        <taxon>Pterygota</taxon>
        <taxon>Neoptera</taxon>
        <taxon>Endopterygota</taxon>
        <taxon>Coleoptera</taxon>
        <taxon>Polyphaga</taxon>
        <taxon>Cucujiformia</taxon>
        <taxon>Chrysomeloidea</taxon>
        <taxon>Chrysomelidae</taxon>
        <taxon>Galerucinae</taxon>
        <taxon>Diabroticina</taxon>
        <taxon>Diabroticites</taxon>
        <taxon>Diabrotica</taxon>
    </lineage>
</organism>
<gene>
    <name evidence="1" type="primary">LOC114329571</name>
</gene>
<dbReference type="InParanoid" id="A0A6P7FNF7"/>
<dbReference type="AlphaFoldDB" id="A0A6P7FNF7"/>
<protein>
    <submittedName>
        <fullName evidence="1">Uncharacterized protein LOC114329571</fullName>
    </submittedName>
</protein>
<proteinExistence type="predicted"/>